<name>A0AB39Z2L8_DROSZ</name>
<dbReference type="Gene3D" id="3.30.40.10">
    <property type="entry name" value="Zinc/RING finger domain, C3HC4 (zinc finger)"/>
    <property type="match status" value="1"/>
</dbReference>
<evidence type="ECO:0000256" key="3">
    <source>
        <dbReference type="PROSITE-ProRule" id="PRU00175"/>
    </source>
</evidence>
<feature type="domain" description="RING-type" evidence="4">
    <location>
        <begin position="28"/>
        <end position="70"/>
    </location>
</feature>
<organism evidence="5 6">
    <name type="scientific">Drosophila suzukii</name>
    <name type="common">Spotted-wing drosophila fruit fly</name>
    <dbReference type="NCBI Taxonomy" id="28584"/>
    <lineage>
        <taxon>Eukaryota</taxon>
        <taxon>Metazoa</taxon>
        <taxon>Ecdysozoa</taxon>
        <taxon>Arthropoda</taxon>
        <taxon>Hexapoda</taxon>
        <taxon>Insecta</taxon>
        <taxon>Pterygota</taxon>
        <taxon>Neoptera</taxon>
        <taxon>Endopterygota</taxon>
        <taxon>Diptera</taxon>
        <taxon>Brachycera</taxon>
        <taxon>Muscomorpha</taxon>
        <taxon>Ephydroidea</taxon>
        <taxon>Drosophilidae</taxon>
        <taxon>Drosophila</taxon>
        <taxon>Sophophora</taxon>
    </lineage>
</organism>
<dbReference type="InterPro" id="IPR006616">
    <property type="entry name" value="DM9_repeat"/>
</dbReference>
<dbReference type="Pfam" id="PF11901">
    <property type="entry name" value="DM9"/>
    <property type="match status" value="1"/>
</dbReference>
<dbReference type="GeneID" id="108008246"/>
<protein>
    <recommendedName>
        <fullName evidence="4">RING-type domain-containing protein</fullName>
    </recommendedName>
</protein>
<evidence type="ECO:0000313" key="6">
    <source>
        <dbReference type="RefSeq" id="XP_016927526.2"/>
    </source>
</evidence>
<dbReference type="PANTHER" id="PTHR31649">
    <property type="entry name" value="AGAP009604-PA"/>
    <property type="match status" value="1"/>
</dbReference>
<proteinExistence type="predicted"/>
<dbReference type="SUPFAM" id="SSF57850">
    <property type="entry name" value="RING/U-box"/>
    <property type="match status" value="1"/>
</dbReference>
<keyword evidence="1 3" id="KW-0479">Metal-binding</keyword>
<dbReference type="AlphaFoldDB" id="A0AB39Z2L8"/>
<evidence type="ECO:0000259" key="4">
    <source>
        <dbReference type="PROSITE" id="PS50089"/>
    </source>
</evidence>
<keyword evidence="2" id="KW-0862">Zinc</keyword>
<sequence>MESQKIENTSADDTATSADSTPALNLLCPICNEFYRASDQVCGISTCGHVFHKYCLGRWLNRSLTCPQCRTCCHKHLVFRLHLNFTAAAENKGDEKPSETKFYKMDEHFKWVPMNLDEDSNTEDSYVPPEGALQSGVNENGNASYVARAYFNNDRLPAHFVPKEKVAYGGWNGEVYTFTDGVELLVLKDCDYEWVDGQDGSYPEDALPTGYSHWGEVTYTGRAELKGIMQLGKVHPSYKKIFIPHCGREIGIRSYEVLVLTPRKQPDQ</sequence>
<keyword evidence="1 3" id="KW-0863">Zinc-finger</keyword>
<dbReference type="InterPro" id="IPR001841">
    <property type="entry name" value="Znf_RING"/>
</dbReference>
<dbReference type="InterPro" id="IPR013083">
    <property type="entry name" value="Znf_RING/FYVE/PHD"/>
</dbReference>
<dbReference type="GO" id="GO:0008270">
    <property type="term" value="F:zinc ion binding"/>
    <property type="evidence" value="ECO:0007669"/>
    <property type="project" value="UniProtKB-KW"/>
</dbReference>
<evidence type="ECO:0000256" key="1">
    <source>
        <dbReference type="ARBA" id="ARBA00022771"/>
    </source>
</evidence>
<dbReference type="Proteomes" id="UP001652628">
    <property type="component" value="Chromosome 2R"/>
</dbReference>
<dbReference type="SMART" id="SM00184">
    <property type="entry name" value="RING"/>
    <property type="match status" value="1"/>
</dbReference>
<dbReference type="SMART" id="SM00696">
    <property type="entry name" value="DM9"/>
    <property type="match status" value="2"/>
</dbReference>
<dbReference type="PANTHER" id="PTHR31649:SF10">
    <property type="entry name" value="IP19903P-RELATED"/>
    <property type="match status" value="1"/>
</dbReference>
<reference evidence="6" key="1">
    <citation type="submission" date="2025-08" db="UniProtKB">
        <authorList>
            <consortium name="RefSeq"/>
        </authorList>
    </citation>
    <scope>IDENTIFICATION</scope>
</reference>
<keyword evidence="5" id="KW-1185">Reference proteome</keyword>
<evidence type="ECO:0000313" key="5">
    <source>
        <dbReference type="Proteomes" id="UP001652628"/>
    </source>
</evidence>
<dbReference type="Pfam" id="PF13639">
    <property type="entry name" value="zf-RING_2"/>
    <property type="match status" value="1"/>
</dbReference>
<accession>A0AB39Z2L8</accession>
<dbReference type="RefSeq" id="XP_016927526.2">
    <property type="nucleotide sequence ID" value="XM_017072037.2"/>
</dbReference>
<dbReference type="PROSITE" id="PS50089">
    <property type="entry name" value="ZF_RING_2"/>
    <property type="match status" value="1"/>
</dbReference>
<gene>
    <name evidence="6" type="primary">LOC108008246</name>
</gene>
<evidence type="ECO:0000256" key="2">
    <source>
        <dbReference type="ARBA" id="ARBA00022833"/>
    </source>
</evidence>